<keyword evidence="1" id="KW-1133">Transmembrane helix</keyword>
<protein>
    <recommendedName>
        <fullName evidence="4">DUF948 domain-containing protein</fullName>
    </recommendedName>
</protein>
<proteinExistence type="predicted"/>
<sequence>MTTTQILLIVVVVVLTVLSTLIGVQIYQVLLELKKASRLLNQVLDNAAQVSQTFSQSIVNFSTLFSGLSAIFFKKPKTQNEGKK</sequence>
<evidence type="ECO:0000313" key="2">
    <source>
        <dbReference type="EMBL" id="PIS15095.1"/>
    </source>
</evidence>
<keyword evidence="1" id="KW-0472">Membrane</keyword>
<organism evidence="2 3">
    <name type="scientific">Candidatus Shapirobacteria bacterium CG09_land_8_20_14_0_10_38_17</name>
    <dbReference type="NCBI Taxonomy" id="1974884"/>
    <lineage>
        <taxon>Bacteria</taxon>
        <taxon>Candidatus Shapironibacteriota</taxon>
    </lineage>
</organism>
<evidence type="ECO:0000313" key="3">
    <source>
        <dbReference type="Proteomes" id="UP000231282"/>
    </source>
</evidence>
<name>A0A2H0WR55_9BACT</name>
<comment type="caution">
    <text evidence="2">The sequence shown here is derived from an EMBL/GenBank/DDBJ whole genome shotgun (WGS) entry which is preliminary data.</text>
</comment>
<evidence type="ECO:0000256" key="1">
    <source>
        <dbReference type="SAM" id="Phobius"/>
    </source>
</evidence>
<dbReference type="EMBL" id="PEZH01000033">
    <property type="protein sequence ID" value="PIS15095.1"/>
    <property type="molecule type" value="Genomic_DNA"/>
</dbReference>
<gene>
    <name evidence="2" type="ORF">COT63_01775</name>
</gene>
<dbReference type="Proteomes" id="UP000231282">
    <property type="component" value="Unassembled WGS sequence"/>
</dbReference>
<accession>A0A2H0WR55</accession>
<evidence type="ECO:0008006" key="4">
    <source>
        <dbReference type="Google" id="ProtNLM"/>
    </source>
</evidence>
<dbReference type="AlphaFoldDB" id="A0A2H0WR55"/>
<reference evidence="3" key="1">
    <citation type="submission" date="2017-09" db="EMBL/GenBank/DDBJ databases">
        <title>Depth-based differentiation of microbial function through sediment-hosted aquifers and enrichment of novel symbionts in the deep terrestrial subsurface.</title>
        <authorList>
            <person name="Probst A.J."/>
            <person name="Ladd B."/>
            <person name="Jarett J.K."/>
            <person name="Geller-Mcgrath D.E."/>
            <person name="Sieber C.M.K."/>
            <person name="Emerson J.B."/>
            <person name="Anantharaman K."/>
            <person name="Thomas B.C."/>
            <person name="Malmstrom R."/>
            <person name="Stieglmeier M."/>
            <person name="Klingl A."/>
            <person name="Woyke T."/>
            <person name="Ryan C.M."/>
            <person name="Banfield J.F."/>
        </authorList>
    </citation>
    <scope>NUCLEOTIDE SEQUENCE [LARGE SCALE GENOMIC DNA]</scope>
</reference>
<keyword evidence="1" id="KW-0812">Transmembrane</keyword>
<feature type="transmembrane region" description="Helical" evidence="1">
    <location>
        <begin position="6"/>
        <end position="30"/>
    </location>
</feature>